<proteinExistence type="predicted"/>
<organism evidence="2 3">
    <name type="scientific">Datura stramonium</name>
    <name type="common">Jimsonweed</name>
    <name type="synonym">Common thornapple</name>
    <dbReference type="NCBI Taxonomy" id="4076"/>
    <lineage>
        <taxon>Eukaryota</taxon>
        <taxon>Viridiplantae</taxon>
        <taxon>Streptophyta</taxon>
        <taxon>Embryophyta</taxon>
        <taxon>Tracheophyta</taxon>
        <taxon>Spermatophyta</taxon>
        <taxon>Magnoliopsida</taxon>
        <taxon>eudicotyledons</taxon>
        <taxon>Gunneridae</taxon>
        <taxon>Pentapetalae</taxon>
        <taxon>asterids</taxon>
        <taxon>lamiids</taxon>
        <taxon>Solanales</taxon>
        <taxon>Solanaceae</taxon>
        <taxon>Solanoideae</taxon>
        <taxon>Datureae</taxon>
        <taxon>Datura</taxon>
    </lineage>
</organism>
<sequence>MAMKPIVGKMGSLHARVAVLEDEVASMREDMDRQKKMMPPMDINLNIPTAGPNSPVENRSPLDDWCVGYSPSDGAAMEQVQDGESPSEEVFPTMEAAHNGDLYWGQISHEDHDNLYQ</sequence>
<accession>A0ABS8SGC1</accession>
<feature type="non-terminal residue" evidence="2">
    <location>
        <position position="117"/>
    </location>
</feature>
<protein>
    <submittedName>
        <fullName evidence="2">Uncharacterized protein</fullName>
    </submittedName>
</protein>
<dbReference type="Proteomes" id="UP000823775">
    <property type="component" value="Unassembled WGS sequence"/>
</dbReference>
<name>A0ABS8SGC1_DATST</name>
<comment type="caution">
    <text evidence="2">The sequence shown here is derived from an EMBL/GenBank/DDBJ whole genome shotgun (WGS) entry which is preliminary data.</text>
</comment>
<feature type="region of interest" description="Disordered" evidence="1">
    <location>
        <begin position="39"/>
        <end position="62"/>
    </location>
</feature>
<gene>
    <name evidence="2" type="ORF">HAX54_036321</name>
</gene>
<reference evidence="2 3" key="1">
    <citation type="journal article" date="2021" name="BMC Genomics">
        <title>Datura genome reveals duplications of psychoactive alkaloid biosynthetic genes and high mutation rate following tissue culture.</title>
        <authorList>
            <person name="Rajewski A."/>
            <person name="Carter-House D."/>
            <person name="Stajich J."/>
            <person name="Litt A."/>
        </authorList>
    </citation>
    <scope>NUCLEOTIDE SEQUENCE [LARGE SCALE GENOMIC DNA]</scope>
    <source>
        <strain evidence="2">AR-01</strain>
    </source>
</reference>
<evidence type="ECO:0000256" key="1">
    <source>
        <dbReference type="SAM" id="MobiDB-lite"/>
    </source>
</evidence>
<evidence type="ECO:0000313" key="2">
    <source>
        <dbReference type="EMBL" id="MCD7457817.1"/>
    </source>
</evidence>
<evidence type="ECO:0000313" key="3">
    <source>
        <dbReference type="Proteomes" id="UP000823775"/>
    </source>
</evidence>
<keyword evidence="3" id="KW-1185">Reference proteome</keyword>
<dbReference type="EMBL" id="JACEIK010000480">
    <property type="protein sequence ID" value="MCD7457817.1"/>
    <property type="molecule type" value="Genomic_DNA"/>
</dbReference>